<organism evidence="2 3">
    <name type="scientific">Candidatus Marsarchaeota G2 archaeon OSP_D</name>
    <dbReference type="NCBI Taxonomy" id="1978157"/>
    <lineage>
        <taxon>Archaea</taxon>
        <taxon>Candidatus Marsarchaeota</taxon>
        <taxon>Candidatus Marsarchaeota group 2</taxon>
    </lineage>
</organism>
<reference evidence="2 3" key="1">
    <citation type="submission" date="2017-04" db="EMBL/GenBank/DDBJ databases">
        <title>Novel microbial lineages endemic to geothermal iron-oxide mats fill important gaps in the evolutionary history of Archaea.</title>
        <authorList>
            <person name="Jay Z.J."/>
            <person name="Beam J.P."/>
            <person name="Dlakic M."/>
            <person name="Rusch D.B."/>
            <person name="Kozubal M.A."/>
            <person name="Inskeep W.P."/>
        </authorList>
    </citation>
    <scope>NUCLEOTIDE SEQUENCE [LARGE SCALE GENOMIC DNA]</scope>
    <source>
        <strain evidence="2">OSP_D</strain>
    </source>
</reference>
<feature type="region of interest" description="Disordered" evidence="1">
    <location>
        <begin position="40"/>
        <end position="77"/>
    </location>
</feature>
<dbReference type="Proteomes" id="UP000240322">
    <property type="component" value="Unassembled WGS sequence"/>
</dbReference>
<evidence type="ECO:0000313" key="2">
    <source>
        <dbReference type="EMBL" id="PSN87488.1"/>
    </source>
</evidence>
<accession>A0A2R6AM82</accession>
<dbReference type="AlphaFoldDB" id="A0A2R6AM82"/>
<dbReference type="EMBL" id="NEXE01000160">
    <property type="protein sequence ID" value="PSN87488.1"/>
    <property type="molecule type" value="Genomic_DNA"/>
</dbReference>
<evidence type="ECO:0000313" key="3">
    <source>
        <dbReference type="Proteomes" id="UP000240322"/>
    </source>
</evidence>
<comment type="caution">
    <text evidence="2">The sequence shown here is derived from an EMBL/GenBank/DDBJ whole genome shotgun (WGS) entry which is preliminary data.</text>
</comment>
<gene>
    <name evidence="2" type="ORF">B9Q03_10490</name>
</gene>
<protein>
    <submittedName>
        <fullName evidence="2">Uncharacterized protein</fullName>
    </submittedName>
</protein>
<sequence length="77" mass="8361">MVIPASKRRGFQSLVTVRVDFAEPGHRVYVTVCFPKRGSGDPRMKAGAAGTNADTDTGEEGAYSQTQTQGFALRRRT</sequence>
<name>A0A2R6AM82_9ARCH</name>
<feature type="compositionally biased region" description="Low complexity" evidence="1">
    <location>
        <begin position="46"/>
        <end position="55"/>
    </location>
</feature>
<proteinExistence type="predicted"/>
<evidence type="ECO:0000256" key="1">
    <source>
        <dbReference type="SAM" id="MobiDB-lite"/>
    </source>
</evidence>